<sequence>MSLSLSETQAFLSKQAQLWQSHSTGLSETCQDLQALRDEEAQAVLQLEAEKAVRFLQRQLIIWSSAAKGQLEAELVPEASGNSLPTPEPKNFRERLAAMGAAPILGFDVQAAKLAKQRASLLPTDGRAAMEVQAAASSTASDGPQPDSNSPPEVPQPASRSRPQIPMAQRTSESRLPPPSMQNELASIFARRRAASVNAAG</sequence>
<evidence type="ECO:0000256" key="1">
    <source>
        <dbReference type="SAM" id="MobiDB-lite"/>
    </source>
</evidence>
<accession>A0AAW1RAB4</accession>
<dbReference type="EMBL" id="JALJOS010000015">
    <property type="protein sequence ID" value="KAK9830789.1"/>
    <property type="molecule type" value="Genomic_DNA"/>
</dbReference>
<evidence type="ECO:0000313" key="3">
    <source>
        <dbReference type="Proteomes" id="UP001438707"/>
    </source>
</evidence>
<keyword evidence="3" id="KW-1185">Reference proteome</keyword>
<comment type="caution">
    <text evidence="2">The sequence shown here is derived from an EMBL/GenBank/DDBJ whole genome shotgun (WGS) entry which is preliminary data.</text>
</comment>
<name>A0AAW1RAB4_9CHLO</name>
<dbReference type="AlphaFoldDB" id="A0AAW1RAB4"/>
<proteinExistence type="predicted"/>
<organism evidence="2 3">
    <name type="scientific">Apatococcus lobatus</name>
    <dbReference type="NCBI Taxonomy" id="904363"/>
    <lineage>
        <taxon>Eukaryota</taxon>
        <taxon>Viridiplantae</taxon>
        <taxon>Chlorophyta</taxon>
        <taxon>core chlorophytes</taxon>
        <taxon>Trebouxiophyceae</taxon>
        <taxon>Chlorellales</taxon>
        <taxon>Chlorellaceae</taxon>
        <taxon>Apatococcus</taxon>
    </lineage>
</organism>
<gene>
    <name evidence="2" type="ORF">WJX74_007180</name>
</gene>
<feature type="region of interest" description="Disordered" evidence="1">
    <location>
        <begin position="131"/>
        <end position="187"/>
    </location>
</feature>
<evidence type="ECO:0000313" key="2">
    <source>
        <dbReference type="EMBL" id="KAK9830789.1"/>
    </source>
</evidence>
<protein>
    <submittedName>
        <fullName evidence="2">Uncharacterized protein</fullName>
    </submittedName>
</protein>
<reference evidence="2 3" key="1">
    <citation type="journal article" date="2024" name="Nat. Commun.">
        <title>Phylogenomics reveals the evolutionary origins of lichenization in chlorophyte algae.</title>
        <authorList>
            <person name="Puginier C."/>
            <person name="Libourel C."/>
            <person name="Otte J."/>
            <person name="Skaloud P."/>
            <person name="Haon M."/>
            <person name="Grisel S."/>
            <person name="Petersen M."/>
            <person name="Berrin J.G."/>
            <person name="Delaux P.M."/>
            <person name="Dal Grande F."/>
            <person name="Keller J."/>
        </authorList>
    </citation>
    <scope>NUCLEOTIDE SEQUENCE [LARGE SCALE GENOMIC DNA]</scope>
    <source>
        <strain evidence="2 3">SAG 2145</strain>
    </source>
</reference>
<dbReference type="Proteomes" id="UP001438707">
    <property type="component" value="Unassembled WGS sequence"/>
</dbReference>
<feature type="compositionally biased region" description="Polar residues" evidence="1">
    <location>
        <begin position="135"/>
        <end position="151"/>
    </location>
</feature>